<dbReference type="HOGENOM" id="CLU_3374437_0_0_9"/>
<evidence type="ECO:0000313" key="2">
    <source>
        <dbReference type="Proteomes" id="UP000002362"/>
    </source>
</evidence>
<gene>
    <name evidence="1" type="ordered locus">LKI_03130</name>
</gene>
<accession>D5T1L9</accession>
<protein>
    <submittedName>
        <fullName evidence="1">Uncharacterized protein</fullName>
    </submittedName>
</protein>
<organism evidence="1 2">
    <name type="scientific">Leuconostoc kimchii (strain IMSNU 11154 / KCTC 2386 / IH25)</name>
    <dbReference type="NCBI Taxonomy" id="762051"/>
    <lineage>
        <taxon>Bacteria</taxon>
        <taxon>Bacillati</taxon>
        <taxon>Bacillota</taxon>
        <taxon>Bacilli</taxon>
        <taxon>Lactobacillales</taxon>
        <taxon>Lactobacillaceae</taxon>
        <taxon>Leuconostoc</taxon>
    </lineage>
</organism>
<name>D5T1L9_LEUKI</name>
<proteinExistence type="predicted"/>
<evidence type="ECO:0000313" key="1">
    <source>
        <dbReference type="EMBL" id="ADG40168.1"/>
    </source>
</evidence>
<dbReference type="PATRIC" id="fig|762051.18.peg.630"/>
<dbReference type="STRING" id="762051.LKI_03130"/>
<dbReference type="EMBL" id="CP001758">
    <property type="protein sequence ID" value="ADG40168.1"/>
    <property type="molecule type" value="Genomic_DNA"/>
</dbReference>
<reference evidence="1 2" key="1">
    <citation type="journal article" date="2010" name="J. Bacteriol.">
        <title>Complete genome sequence analysis of Leuconostoc kimchii IMSNU 11154.</title>
        <authorList>
            <person name="Oh H.M."/>
            <person name="Cho Y.J."/>
            <person name="Kim B.K."/>
            <person name="Roe J.H."/>
            <person name="Kang S.O."/>
            <person name="Nahm B.H."/>
            <person name="Jeong G."/>
            <person name="Han H.U."/>
            <person name="Chun J."/>
        </authorList>
    </citation>
    <scope>NUCLEOTIDE SEQUENCE [LARGE SCALE GENOMIC DNA]</scope>
    <source>
        <strain evidence="2">IMSNU 11154 / KCTC 2386 / IH25</strain>
    </source>
</reference>
<dbReference type="AlphaFoldDB" id="D5T1L9"/>
<sequence length="34" mass="3985">MHVEDLYPIAKNITLKYQLDNNIPGIQTIKSYCF</sequence>
<dbReference type="KEGG" id="lki:LKI_03130"/>
<dbReference type="Proteomes" id="UP000002362">
    <property type="component" value="Chromosome"/>
</dbReference>